<sequence length="766" mass="84652">MSSPSLSQCETQRSSSSCTLCCKCVDAATHVCVDCDLSYCAVCCDSRHRKGSFQRHAVKTIDDDEDVIADNQEPQLHCDECLQRPALVRCAACELAYCRECSIDVHRDGKLQEHIDAGRIVHLSPAFPEKDASIRPPATAAFGLLPRDQRLSDVTDENETDYDLWGGWSVFGDRPTSSSTTHSWVNPACDDMSTSSGGDDDEPKANNHTLGNDRSISSAFKSLALTHSSDAGAPPPPPLGAASASLAAPPSSAFELTPDFHLWSPHHASTGVVSQNELEDLFAALESPTMPSRHVLVRSISRHLSLAEVRNISHIMHGFGDVAQYVPAFATHGLLLYTYFELHSAVYAVQQYNAILNDDVGGGLSVAFSWPYEPPTSINHAVVAIELEDDCNNNTIDDVEDDLRRLFYGDVASVTLDNDAASSSSWTVLVEFNDSRGVADVLMQLQPHTRIGKVTVTSIALAPLPPHAAKLAQSFQAALEAKQRPLEKPHHQPTQPPAYEIWSAEPASSPGFGSPFGNQQPHHHPFHQGFGSFHTPFRRPTSSAPPPPPLPTQCENEYSLGIDRVHKGEDRRTTLMIRNIPNKYTQTMLLAEINEHHQGAYDFFYLPIDFKNKCNMGYAFINFMAYEAIVPFYEAFNGQKWRNFNSEKVCAISYARLQGKAAMIARFQNSSLLEKHESYRPLVFKSSGPDKGALEPFPAPRPSTKQPRHAYDGGYHHMMPQHHINSPTAFYNPYMSFPDPRLYSASFAQPHTPPQYSPVESYSHHG</sequence>
<dbReference type="Pfam" id="PF04059">
    <property type="entry name" value="RRM_2"/>
    <property type="match status" value="1"/>
</dbReference>
<dbReference type="GO" id="GO:0003723">
    <property type="term" value="F:RNA binding"/>
    <property type="evidence" value="ECO:0007669"/>
    <property type="project" value="UniProtKB-KW"/>
</dbReference>
<organism evidence="5 6">
    <name type="scientific">Aphanomyces stellatus</name>
    <dbReference type="NCBI Taxonomy" id="120398"/>
    <lineage>
        <taxon>Eukaryota</taxon>
        <taxon>Sar</taxon>
        <taxon>Stramenopiles</taxon>
        <taxon>Oomycota</taxon>
        <taxon>Saprolegniomycetes</taxon>
        <taxon>Saprolegniales</taxon>
        <taxon>Verrucalvaceae</taxon>
        <taxon>Aphanomyces</taxon>
    </lineage>
</organism>
<dbReference type="EMBL" id="CAADRA010005144">
    <property type="protein sequence ID" value="VFT85918.1"/>
    <property type="molecule type" value="Genomic_DNA"/>
</dbReference>
<dbReference type="CDD" id="cd12531">
    <property type="entry name" value="RRM3_MEI2_like"/>
    <property type="match status" value="1"/>
</dbReference>
<feature type="region of interest" description="Disordered" evidence="2">
    <location>
        <begin position="510"/>
        <end position="552"/>
    </location>
</feature>
<feature type="domain" description="Mei2-like C-terminal RNA recognition motif" evidence="3">
    <location>
        <begin position="572"/>
        <end position="668"/>
    </location>
</feature>
<reference evidence="5 6" key="1">
    <citation type="submission" date="2019-03" db="EMBL/GenBank/DDBJ databases">
        <authorList>
            <person name="Gaulin E."/>
            <person name="Dumas B."/>
        </authorList>
    </citation>
    <scope>NUCLEOTIDE SEQUENCE [LARGE SCALE GENOMIC DNA]</scope>
    <source>
        <strain evidence="5">CBS 568.67</strain>
    </source>
</reference>
<reference evidence="4" key="2">
    <citation type="submission" date="2019-06" db="EMBL/GenBank/DDBJ databases">
        <title>Genomics analysis of Aphanomyces spp. identifies a new class of oomycete effector associated with host adaptation.</title>
        <authorList>
            <person name="Gaulin E."/>
        </authorList>
    </citation>
    <scope>NUCLEOTIDE SEQUENCE</scope>
    <source>
        <strain evidence="4">CBS 578.67</strain>
    </source>
</reference>
<accession>A0A485KLZ3</accession>
<feature type="region of interest" description="Disordered" evidence="2">
    <location>
        <begin position="227"/>
        <end position="246"/>
    </location>
</feature>
<evidence type="ECO:0000313" key="4">
    <source>
        <dbReference type="EMBL" id="KAF0700450.1"/>
    </source>
</evidence>
<dbReference type="EMBL" id="VJMH01005123">
    <property type="protein sequence ID" value="KAF0700450.1"/>
    <property type="molecule type" value="Genomic_DNA"/>
</dbReference>
<proteinExistence type="predicted"/>
<dbReference type="InterPro" id="IPR035979">
    <property type="entry name" value="RBD_domain_sf"/>
</dbReference>
<evidence type="ECO:0000256" key="2">
    <source>
        <dbReference type="SAM" id="MobiDB-lite"/>
    </source>
</evidence>
<feature type="region of interest" description="Disordered" evidence="2">
    <location>
        <begin position="176"/>
        <end position="213"/>
    </location>
</feature>
<dbReference type="CDD" id="cd19757">
    <property type="entry name" value="Bbox1"/>
    <property type="match status" value="2"/>
</dbReference>
<dbReference type="PANTHER" id="PTHR23189">
    <property type="entry name" value="RNA RECOGNITION MOTIF-CONTAINING"/>
    <property type="match status" value="1"/>
</dbReference>
<name>A0A485KLZ3_9STRA</name>
<dbReference type="Gene3D" id="3.30.70.330">
    <property type="match status" value="1"/>
</dbReference>
<dbReference type="InterPro" id="IPR007201">
    <property type="entry name" value="Mei2-like_Rrm_C"/>
</dbReference>
<dbReference type="SUPFAM" id="SSF54928">
    <property type="entry name" value="RNA-binding domain, RBD"/>
    <property type="match status" value="1"/>
</dbReference>
<dbReference type="OrthoDB" id="417481at2759"/>
<evidence type="ECO:0000313" key="5">
    <source>
        <dbReference type="EMBL" id="VFT85918.1"/>
    </source>
</evidence>
<dbReference type="Proteomes" id="UP000332933">
    <property type="component" value="Unassembled WGS sequence"/>
</dbReference>
<keyword evidence="6" id="KW-1185">Reference proteome</keyword>
<protein>
    <submittedName>
        <fullName evidence="5">Aste57867_9034 protein</fullName>
    </submittedName>
</protein>
<gene>
    <name evidence="5" type="primary">Aste57867_9034</name>
    <name evidence="4" type="ORF">As57867_008998</name>
    <name evidence="5" type="ORF">ASTE57867_9034</name>
</gene>
<dbReference type="CDD" id="cd00590">
    <property type="entry name" value="RRM_SF"/>
    <property type="match status" value="1"/>
</dbReference>
<dbReference type="InterPro" id="IPR012677">
    <property type="entry name" value="Nucleotide-bd_a/b_plait_sf"/>
</dbReference>
<dbReference type="InterPro" id="IPR034454">
    <property type="entry name" value="MEI2-like_RRM3"/>
</dbReference>
<evidence type="ECO:0000259" key="3">
    <source>
        <dbReference type="Pfam" id="PF04059"/>
    </source>
</evidence>
<evidence type="ECO:0000256" key="1">
    <source>
        <dbReference type="ARBA" id="ARBA00022884"/>
    </source>
</evidence>
<feature type="region of interest" description="Disordered" evidence="2">
    <location>
        <begin position="686"/>
        <end position="711"/>
    </location>
</feature>
<dbReference type="AlphaFoldDB" id="A0A485KLZ3"/>
<evidence type="ECO:0000313" key="6">
    <source>
        <dbReference type="Proteomes" id="UP000332933"/>
    </source>
</evidence>
<keyword evidence="1" id="KW-0694">RNA-binding</keyword>